<dbReference type="InterPro" id="IPR036431">
    <property type="entry name" value="ARID_dom_sf"/>
</dbReference>
<keyword evidence="1" id="KW-1017">Isopeptide bond</keyword>
<feature type="region of interest" description="Disordered" evidence="9">
    <location>
        <begin position="1041"/>
        <end position="1060"/>
    </location>
</feature>
<dbReference type="CDD" id="cd18641">
    <property type="entry name" value="CBD_RBP1_like"/>
    <property type="match status" value="1"/>
</dbReference>
<evidence type="ECO:0000256" key="5">
    <source>
        <dbReference type="ARBA" id="ARBA00023015"/>
    </source>
</evidence>
<feature type="region of interest" description="Disordered" evidence="9">
    <location>
        <begin position="143"/>
        <end position="194"/>
    </location>
</feature>
<accession>Q4TBV0</accession>
<dbReference type="GO" id="GO:0005634">
    <property type="term" value="C:nucleus"/>
    <property type="evidence" value="ECO:0007669"/>
    <property type="project" value="TreeGrafter"/>
</dbReference>
<evidence type="ECO:0000256" key="9">
    <source>
        <dbReference type="SAM" id="MobiDB-lite"/>
    </source>
</evidence>
<dbReference type="Gene3D" id="1.10.150.60">
    <property type="entry name" value="ARID DNA-binding domain"/>
    <property type="match status" value="1"/>
</dbReference>
<feature type="region of interest" description="Disordered" evidence="9">
    <location>
        <begin position="526"/>
        <end position="609"/>
    </location>
</feature>
<feature type="compositionally biased region" description="Acidic residues" evidence="9">
    <location>
        <begin position="176"/>
        <end position="190"/>
    </location>
</feature>
<dbReference type="AlphaFoldDB" id="Q4TBV0"/>
<dbReference type="InterPro" id="IPR047473">
    <property type="entry name" value="CBD_RBP1-like"/>
</dbReference>
<feature type="compositionally biased region" description="Basic and acidic residues" evidence="9">
    <location>
        <begin position="1216"/>
        <end position="1235"/>
    </location>
</feature>
<keyword evidence="7" id="KW-0804">Transcription</keyword>
<name>Q4TBV0_TETNG</name>
<keyword evidence="3" id="KW-0832">Ubl conjugation</keyword>
<feature type="region of interest" description="Disordered" evidence="9">
    <location>
        <begin position="1204"/>
        <end position="1278"/>
    </location>
</feature>
<dbReference type="OrthoDB" id="10068428at2759"/>
<dbReference type="CDD" id="cd20390">
    <property type="entry name" value="Tudor_ARID4_rpt2"/>
    <property type="match status" value="1"/>
</dbReference>
<evidence type="ECO:0000259" key="10">
    <source>
        <dbReference type="PROSITE" id="PS51011"/>
    </source>
</evidence>
<feature type="compositionally biased region" description="Acidic residues" evidence="9">
    <location>
        <begin position="923"/>
        <end position="938"/>
    </location>
</feature>
<feature type="compositionally biased region" description="Acidic residues" evidence="9">
    <location>
        <begin position="569"/>
        <end position="582"/>
    </location>
</feature>
<protein>
    <submittedName>
        <fullName evidence="11">(spotted green pufferfish) hypothetical protein</fullName>
    </submittedName>
</protein>
<proteinExistence type="predicted"/>
<evidence type="ECO:0000256" key="1">
    <source>
        <dbReference type="ARBA" id="ARBA00022499"/>
    </source>
</evidence>
<feature type="region of interest" description="Disordered" evidence="9">
    <location>
        <begin position="672"/>
        <end position="1026"/>
    </location>
</feature>
<evidence type="ECO:0000256" key="3">
    <source>
        <dbReference type="ARBA" id="ARBA00022843"/>
    </source>
</evidence>
<evidence type="ECO:0000256" key="4">
    <source>
        <dbReference type="ARBA" id="ARBA00022853"/>
    </source>
</evidence>
<feature type="compositionally biased region" description="Acidic residues" evidence="9">
    <location>
        <begin position="592"/>
        <end position="601"/>
    </location>
</feature>
<dbReference type="FunFam" id="2.30.30.140:FF:000012">
    <property type="entry name" value="AT-rich interactive domain-containing protein 4A"/>
    <property type="match status" value="1"/>
</dbReference>
<dbReference type="SUPFAM" id="SSF63748">
    <property type="entry name" value="Tudor/PWWP/MBT"/>
    <property type="match status" value="1"/>
</dbReference>
<keyword evidence="8" id="KW-0539">Nucleus</keyword>
<feature type="compositionally biased region" description="Acidic residues" evidence="9">
    <location>
        <begin position="301"/>
        <end position="322"/>
    </location>
</feature>
<dbReference type="SMART" id="SM01014">
    <property type="entry name" value="ARID"/>
    <property type="match status" value="1"/>
</dbReference>
<feature type="non-terminal residue" evidence="11">
    <location>
        <position position="1"/>
    </location>
</feature>
<keyword evidence="5" id="KW-0805">Transcription regulation</keyword>
<organism evidence="11">
    <name type="scientific">Tetraodon nigroviridis</name>
    <name type="common">Spotted green pufferfish</name>
    <name type="synonym">Chelonodon nigroviridis</name>
    <dbReference type="NCBI Taxonomy" id="99883"/>
    <lineage>
        <taxon>Eukaryota</taxon>
        <taxon>Metazoa</taxon>
        <taxon>Chordata</taxon>
        <taxon>Craniata</taxon>
        <taxon>Vertebrata</taxon>
        <taxon>Euteleostomi</taxon>
        <taxon>Actinopterygii</taxon>
        <taxon>Neopterygii</taxon>
        <taxon>Teleostei</taxon>
        <taxon>Neoteleostei</taxon>
        <taxon>Acanthomorphata</taxon>
        <taxon>Eupercaria</taxon>
        <taxon>Tetraodontiformes</taxon>
        <taxon>Tetradontoidea</taxon>
        <taxon>Tetraodontidae</taxon>
        <taxon>Tetraodon</taxon>
    </lineage>
</organism>
<dbReference type="PANTHER" id="PTHR13964">
    <property type="entry name" value="RBP-RELATED"/>
    <property type="match status" value="1"/>
</dbReference>
<feature type="compositionally biased region" description="Acidic residues" evidence="9">
    <location>
        <begin position="334"/>
        <end position="343"/>
    </location>
</feature>
<dbReference type="KEGG" id="tng:GSTEN00003601G001"/>
<dbReference type="SUPFAM" id="SSF54160">
    <property type="entry name" value="Chromo domain-like"/>
    <property type="match status" value="1"/>
</dbReference>
<dbReference type="InterPro" id="IPR012603">
    <property type="entry name" value="ARID4A/B_PWWP"/>
</dbReference>
<comment type="caution">
    <text evidence="11">The sequence shown here is derived from an EMBL/GenBank/DDBJ whole genome shotgun (WGS) entry which is preliminary data.</text>
</comment>
<feature type="region of interest" description="Disordered" evidence="9">
    <location>
        <begin position="444"/>
        <end position="495"/>
    </location>
</feature>
<sequence length="1278" mass="141509">LQAADEPAYLTVGTDVSAKYRGAFCEAKIKTVKRLVKVKVTLKGENTSQVVHDDQVKGLLRVRLRLSCVVHRHGDRRADSCLRLQVGSTVEVKTNEGLSSEAVISKLTDASLYTVVFDDGDEKTLRRTSLCLKGERHFAESETLDQLPLTNPEHFGTPVIGKKSNRGGRRSSQAVADEENESSSSDEEEDDRRRLPDELLGKVCSVEAEEDPVCWYLALVVSPSCNDELLVKKDQCLVRAFSDSKFYTVARRHVNVVGSLSMSKSDFSNRKGFEAAHLFLKTREVPDVWKMDLSQILDSSSSDDDEEKESEEEEEEEEEDEDEKKKINKQMKDEVEEEQDPEERDQFLQQLYKFMEDRGTPINKPPVLGYKDLNLFKLFRLVCHYGGCRKIESGTMWKQVYVDLGIPVLNSAASYNVKTAYKKYLYGFEEYCRSASITFRTVHHNKPRSSGSSHLRHVDADGRDASGPAETVDLAEEKVEEGSDVKSEKDVKERQMSPRVRHLLVHLLVCGWSPSDGGVCVQVRRRSQAKVERELPCRPEKRGAAGDAEEQREMRKRISRKTEDSERGSEEEEEDHEDEEEEMERRRADRSENEEDEDEDSVTGTKVRVKYGRGKTQKIYEAHIKKTDVDNGEQFYLVHYYGWNVRYDEWVKADRIIWPVEKGTKKRLRKKVKKQEELERERDELKPPLAGRPTAARRGRPTGRGVSKMASSEGRANGRRPDMPPSLPNGEKDSGNSSEDSETEEPLRKKLAPWRARNDAPLLQEEGGVKEDEDTETLTHKMAAEAAAGHLTAEPPSPCGGQETADGFLHQSEKKGEEPPGDAPPSPEGQVGPAGQDVVPTPSSLGSSPLPPLLEENQRSALSIHRVRGSKVIPSSEHTAPPPPRGAGGGGRGGRPPHTGLKRVDQPLVVLHCLPTQQLPPDSETDSATEEEAPEEAPQEAPQDGPPADRRQDQAPASSTPPGAVGTSPQAASMLPLRDVELMKVDELRLRPAEGPQGRERPLGSVEEPQGDTVPTAGPPAVDLEPQMGPEALVCYEVDLDDPEDREKPAPTSTPTPEHLLLLMEEALPTLLPQHPVRAFPATVASCPAPCPQELHPPGQAPEDRAPVTEEQDGEPGTSLSSSVHDGRGHKRLLDCSSSPGSKKARRSHKRVPTPAKDKNGAGGRSCEHTCELDRMSSAERISFLQDKLQEIRKYYLSLKSEVASIDRRRKRLKKKEREGEAARGHAPEAFEHQPKASHPSAPPVSNTTVSTSSGSSDTGMSPSSASPAQNTVAVECR</sequence>
<dbReference type="InterPro" id="IPR025995">
    <property type="entry name" value="Tudor-knot"/>
</dbReference>
<feature type="region of interest" description="Disordered" evidence="9">
    <location>
        <begin position="296"/>
        <end position="344"/>
    </location>
</feature>
<feature type="compositionally biased region" description="Basic residues" evidence="9">
    <location>
        <begin position="1143"/>
        <end position="1152"/>
    </location>
</feature>
<feature type="domain" description="ARID" evidence="10">
    <location>
        <begin position="341"/>
        <end position="433"/>
    </location>
</feature>
<evidence type="ECO:0000256" key="2">
    <source>
        <dbReference type="ARBA" id="ARBA00022553"/>
    </source>
</evidence>
<dbReference type="SMART" id="SM00333">
    <property type="entry name" value="TUDOR"/>
    <property type="match status" value="1"/>
</dbReference>
<reference evidence="11" key="2">
    <citation type="submission" date="2004-02" db="EMBL/GenBank/DDBJ databases">
        <authorList>
            <consortium name="Genoscope"/>
            <consortium name="Whitehead Institute Centre for Genome Research"/>
        </authorList>
    </citation>
    <scope>NUCLEOTIDE SEQUENCE</scope>
</reference>
<evidence type="ECO:0000313" key="11">
    <source>
        <dbReference type="EMBL" id="CAF89632.1"/>
    </source>
</evidence>
<dbReference type="SUPFAM" id="SSF46774">
    <property type="entry name" value="ARID-like"/>
    <property type="match status" value="1"/>
</dbReference>
<feature type="compositionally biased region" description="Basic and acidic residues" evidence="9">
    <location>
        <begin position="475"/>
        <end position="495"/>
    </location>
</feature>
<dbReference type="InterPro" id="IPR051232">
    <property type="entry name" value="ARID/SWI1_ChromRemod"/>
</dbReference>
<feature type="compositionally biased region" description="Basic and acidic residues" evidence="9">
    <location>
        <begin position="529"/>
        <end position="553"/>
    </location>
</feature>
<feature type="compositionally biased region" description="Polar residues" evidence="9">
    <location>
        <begin position="955"/>
        <end position="971"/>
    </location>
</feature>
<reference evidence="11" key="1">
    <citation type="journal article" date="2004" name="Nature">
        <title>Genome duplication in the teleost fish Tetraodon nigroviridis reveals the early vertebrate proto-karyotype.</title>
        <authorList>
            <person name="Jaillon O."/>
            <person name="Aury J.-M."/>
            <person name="Brunet F."/>
            <person name="Petit J.-L."/>
            <person name="Stange-Thomann N."/>
            <person name="Mauceli E."/>
            <person name="Bouneau L."/>
            <person name="Fischer C."/>
            <person name="Ozouf-Costaz C."/>
            <person name="Bernot A."/>
            <person name="Nicaud S."/>
            <person name="Jaffe D."/>
            <person name="Fisher S."/>
            <person name="Lutfalla G."/>
            <person name="Dossat C."/>
            <person name="Segurens B."/>
            <person name="Dasilva C."/>
            <person name="Salanoubat M."/>
            <person name="Levy M."/>
            <person name="Boudet N."/>
            <person name="Castellano S."/>
            <person name="Anthouard V."/>
            <person name="Jubin C."/>
            <person name="Castelli V."/>
            <person name="Katinka M."/>
            <person name="Vacherie B."/>
            <person name="Biemont C."/>
            <person name="Skalli Z."/>
            <person name="Cattolico L."/>
            <person name="Poulain J."/>
            <person name="De Berardinis V."/>
            <person name="Cruaud C."/>
            <person name="Duprat S."/>
            <person name="Brottier P."/>
            <person name="Coutanceau J.-P."/>
            <person name="Gouzy J."/>
            <person name="Parra G."/>
            <person name="Lardier G."/>
            <person name="Chapple C."/>
            <person name="McKernan K.J."/>
            <person name="McEwan P."/>
            <person name="Bosak S."/>
            <person name="Kellis M."/>
            <person name="Volff J.-N."/>
            <person name="Guigo R."/>
            <person name="Zody M.C."/>
            <person name="Mesirov J."/>
            <person name="Lindblad-Toh K."/>
            <person name="Birren B."/>
            <person name="Nusbaum C."/>
            <person name="Kahn D."/>
            <person name="Robinson-Rechavi M."/>
            <person name="Laudet V."/>
            <person name="Schachter V."/>
            <person name="Quetier F."/>
            <person name="Saurin W."/>
            <person name="Scarpelli C."/>
            <person name="Wincker P."/>
            <person name="Lander E.S."/>
            <person name="Weissenbach J."/>
            <person name="Roest Crollius H."/>
        </authorList>
    </citation>
    <scope>NUCLEOTIDE SEQUENCE [LARGE SCALE GENOMIC DNA]</scope>
</reference>
<evidence type="ECO:0000256" key="8">
    <source>
        <dbReference type="ARBA" id="ARBA00023242"/>
    </source>
</evidence>
<dbReference type="Pfam" id="PF11717">
    <property type="entry name" value="Tudor-knot"/>
    <property type="match status" value="1"/>
</dbReference>
<dbReference type="GO" id="GO:0000976">
    <property type="term" value="F:transcription cis-regulatory region binding"/>
    <property type="evidence" value="ECO:0007669"/>
    <property type="project" value="TreeGrafter"/>
</dbReference>
<feature type="compositionally biased region" description="Basic and acidic residues" evidence="9">
    <location>
        <begin position="1156"/>
        <end position="1168"/>
    </location>
</feature>
<evidence type="ECO:0000256" key="6">
    <source>
        <dbReference type="ARBA" id="ARBA00023125"/>
    </source>
</evidence>
<feature type="compositionally biased region" description="Basic and acidic residues" evidence="9">
    <location>
        <begin position="978"/>
        <end position="1002"/>
    </location>
</feature>
<dbReference type="PROSITE" id="PS51011">
    <property type="entry name" value="ARID"/>
    <property type="match status" value="1"/>
</dbReference>
<feature type="region of interest" description="Disordered" evidence="9">
    <location>
        <begin position="1084"/>
        <end position="1168"/>
    </location>
</feature>
<dbReference type="SMART" id="SM00501">
    <property type="entry name" value="BRIGHT"/>
    <property type="match status" value="1"/>
</dbReference>
<dbReference type="Gene3D" id="2.30.30.140">
    <property type="match status" value="3"/>
</dbReference>
<dbReference type="GO" id="GO:0006325">
    <property type="term" value="P:chromatin organization"/>
    <property type="evidence" value="ECO:0007669"/>
    <property type="project" value="UniProtKB-KW"/>
</dbReference>
<dbReference type="Pfam" id="PF01388">
    <property type="entry name" value="ARID"/>
    <property type="match status" value="1"/>
</dbReference>
<dbReference type="GO" id="GO:0006357">
    <property type="term" value="P:regulation of transcription by RNA polymerase II"/>
    <property type="evidence" value="ECO:0007669"/>
    <property type="project" value="TreeGrafter"/>
</dbReference>
<dbReference type="Pfam" id="PF08169">
    <property type="entry name" value="RBB1NT"/>
    <property type="match status" value="1"/>
</dbReference>
<dbReference type="FunFam" id="1.10.150.60:FF:000003">
    <property type="entry name" value="AT-rich interactive domain-containing protein 4B"/>
    <property type="match status" value="1"/>
</dbReference>
<keyword evidence="6" id="KW-0238">DNA-binding</keyword>
<dbReference type="InterPro" id="IPR047472">
    <property type="entry name" value="Tudor_ARID4A_rpt1"/>
</dbReference>
<feature type="compositionally biased region" description="Basic and acidic residues" evidence="9">
    <location>
        <begin position="674"/>
        <end position="686"/>
    </location>
</feature>
<keyword evidence="4" id="KW-0156">Chromatin regulator</keyword>
<evidence type="ECO:0000256" key="7">
    <source>
        <dbReference type="ARBA" id="ARBA00023163"/>
    </source>
</evidence>
<feature type="compositionally biased region" description="Polar residues" evidence="9">
    <location>
        <begin position="1269"/>
        <end position="1278"/>
    </location>
</feature>
<dbReference type="EMBL" id="CAAE01007089">
    <property type="protein sequence ID" value="CAF89632.1"/>
    <property type="molecule type" value="Genomic_DNA"/>
</dbReference>
<keyword evidence="2" id="KW-0597">Phosphoprotein</keyword>
<dbReference type="InterPro" id="IPR002999">
    <property type="entry name" value="Tudor"/>
</dbReference>
<feature type="compositionally biased region" description="Low complexity" evidence="9">
    <location>
        <begin position="1244"/>
        <end position="1268"/>
    </location>
</feature>
<dbReference type="InterPro" id="IPR016197">
    <property type="entry name" value="Chromo-like_dom_sf"/>
</dbReference>
<dbReference type="InterPro" id="IPR001606">
    <property type="entry name" value="ARID_dom"/>
</dbReference>
<dbReference type="PANTHER" id="PTHR13964:SF27">
    <property type="entry name" value="HAT-TRICK, ISOFORM D"/>
    <property type="match status" value="1"/>
</dbReference>
<dbReference type="CDD" id="cd20459">
    <property type="entry name" value="Tudor_ARID4A_rpt1"/>
    <property type="match status" value="1"/>
</dbReference>
<gene>
    <name evidence="11" type="ORF">GSTENG00003601001</name>
</gene>